<keyword evidence="2 4" id="KW-0238">DNA-binding</keyword>
<dbReference type="InterPro" id="IPR001647">
    <property type="entry name" value="HTH_TetR"/>
</dbReference>
<keyword evidence="3" id="KW-0804">Transcription</keyword>
<dbReference type="InterPro" id="IPR009057">
    <property type="entry name" value="Homeodomain-like_sf"/>
</dbReference>
<evidence type="ECO:0000259" key="5">
    <source>
        <dbReference type="PROSITE" id="PS50977"/>
    </source>
</evidence>
<dbReference type="Gene3D" id="1.10.357.10">
    <property type="entry name" value="Tetracycline Repressor, domain 2"/>
    <property type="match status" value="1"/>
</dbReference>
<proteinExistence type="predicted"/>
<dbReference type="InterPro" id="IPR036271">
    <property type="entry name" value="Tet_transcr_reg_TetR-rel_C_sf"/>
</dbReference>
<accession>A0A2W5NC47</accession>
<name>A0A2W5NC47_RHOSU</name>
<gene>
    <name evidence="6" type="ORF">DI556_08375</name>
</gene>
<dbReference type="InterPro" id="IPR050109">
    <property type="entry name" value="HTH-type_TetR-like_transc_reg"/>
</dbReference>
<organism evidence="6 7">
    <name type="scientific">Rhodovulum sulfidophilum</name>
    <name type="common">Rhodobacter sulfidophilus</name>
    <dbReference type="NCBI Taxonomy" id="35806"/>
    <lineage>
        <taxon>Bacteria</taxon>
        <taxon>Pseudomonadati</taxon>
        <taxon>Pseudomonadota</taxon>
        <taxon>Alphaproteobacteria</taxon>
        <taxon>Rhodobacterales</taxon>
        <taxon>Paracoccaceae</taxon>
        <taxon>Rhodovulum</taxon>
    </lineage>
</organism>
<evidence type="ECO:0000256" key="4">
    <source>
        <dbReference type="PROSITE-ProRule" id="PRU00335"/>
    </source>
</evidence>
<feature type="domain" description="HTH tetR-type" evidence="5">
    <location>
        <begin position="10"/>
        <end position="70"/>
    </location>
</feature>
<comment type="caution">
    <text evidence="6">The sequence shown here is derived from an EMBL/GenBank/DDBJ whole genome shotgun (WGS) entry which is preliminary data.</text>
</comment>
<evidence type="ECO:0000256" key="2">
    <source>
        <dbReference type="ARBA" id="ARBA00023125"/>
    </source>
</evidence>
<dbReference type="PROSITE" id="PS50977">
    <property type="entry name" value="HTH_TETR_2"/>
    <property type="match status" value="1"/>
</dbReference>
<dbReference type="SUPFAM" id="SSF48498">
    <property type="entry name" value="Tetracyclin repressor-like, C-terminal domain"/>
    <property type="match status" value="1"/>
</dbReference>
<evidence type="ECO:0000256" key="1">
    <source>
        <dbReference type="ARBA" id="ARBA00023015"/>
    </source>
</evidence>
<dbReference type="GO" id="GO:0000976">
    <property type="term" value="F:transcription cis-regulatory region binding"/>
    <property type="evidence" value="ECO:0007669"/>
    <property type="project" value="TreeGrafter"/>
</dbReference>
<dbReference type="AlphaFoldDB" id="A0A2W5NC47"/>
<evidence type="ECO:0000313" key="6">
    <source>
        <dbReference type="EMBL" id="PZQ50078.1"/>
    </source>
</evidence>
<dbReference type="Proteomes" id="UP000249185">
    <property type="component" value="Unassembled WGS sequence"/>
</dbReference>
<sequence>MADRPTYHHGDLRNALLAAALELLEAEGRERLSLRRVAARVGVSHAAPAHHFPTLRALLTALATIGFERFDAAMRRARQAATPDPAAQLRAAEAGYLAYARANPALFRLMFDATLLDWTDPALVRASEPGYAQLVEICAPAAARLGITDRAGRAALERLVWSVAHGRAHLSIDGKIPPGLDGPPAIDLTTLLIGPAEAGTPD</sequence>
<keyword evidence="1" id="KW-0805">Transcription regulation</keyword>
<dbReference type="EMBL" id="QFPW01000005">
    <property type="protein sequence ID" value="PZQ50078.1"/>
    <property type="molecule type" value="Genomic_DNA"/>
</dbReference>
<evidence type="ECO:0000256" key="3">
    <source>
        <dbReference type="ARBA" id="ARBA00023163"/>
    </source>
</evidence>
<feature type="DNA-binding region" description="H-T-H motif" evidence="4">
    <location>
        <begin position="33"/>
        <end position="52"/>
    </location>
</feature>
<reference evidence="6 7" key="1">
    <citation type="submission" date="2017-08" db="EMBL/GenBank/DDBJ databases">
        <title>Infants hospitalized years apart are colonized by the same room-sourced microbial strains.</title>
        <authorList>
            <person name="Brooks B."/>
            <person name="Olm M.R."/>
            <person name="Firek B.A."/>
            <person name="Baker R."/>
            <person name="Thomas B.C."/>
            <person name="Morowitz M.J."/>
            <person name="Banfield J.F."/>
        </authorList>
    </citation>
    <scope>NUCLEOTIDE SEQUENCE [LARGE SCALE GENOMIC DNA]</scope>
    <source>
        <strain evidence="6">S2_005_002_R2_34</strain>
    </source>
</reference>
<dbReference type="SUPFAM" id="SSF46689">
    <property type="entry name" value="Homeodomain-like"/>
    <property type="match status" value="1"/>
</dbReference>
<dbReference type="GO" id="GO:0003700">
    <property type="term" value="F:DNA-binding transcription factor activity"/>
    <property type="evidence" value="ECO:0007669"/>
    <property type="project" value="TreeGrafter"/>
</dbReference>
<protein>
    <submittedName>
        <fullName evidence="6">TetR family transcriptional regulator</fullName>
    </submittedName>
</protein>
<evidence type="ECO:0000313" key="7">
    <source>
        <dbReference type="Proteomes" id="UP000249185"/>
    </source>
</evidence>
<dbReference type="PANTHER" id="PTHR30055:SF220">
    <property type="entry name" value="TETR-FAMILY REGULATORY PROTEIN"/>
    <property type="match status" value="1"/>
</dbReference>
<dbReference type="InterPro" id="IPR025996">
    <property type="entry name" value="MT1864/Rv1816-like_C"/>
</dbReference>
<dbReference type="Pfam" id="PF13305">
    <property type="entry name" value="TetR_C_33"/>
    <property type="match status" value="1"/>
</dbReference>
<dbReference type="Pfam" id="PF00440">
    <property type="entry name" value="TetR_N"/>
    <property type="match status" value="1"/>
</dbReference>
<dbReference type="PANTHER" id="PTHR30055">
    <property type="entry name" value="HTH-TYPE TRANSCRIPTIONAL REGULATOR RUTR"/>
    <property type="match status" value="1"/>
</dbReference>